<comment type="caution">
    <text evidence="3">The sequence shown here is derived from an EMBL/GenBank/DDBJ whole genome shotgun (WGS) entry which is preliminary data.</text>
</comment>
<proteinExistence type="predicted"/>
<organism evidence="3 4">
    <name type="scientific">Candidatus Kaiserbacteria bacterium CG10_big_fil_rev_8_21_14_0_10_51_14</name>
    <dbReference type="NCBI Taxonomy" id="1974610"/>
    <lineage>
        <taxon>Bacteria</taxon>
        <taxon>Candidatus Kaiseribacteriota</taxon>
    </lineage>
</organism>
<keyword evidence="2" id="KW-0732">Signal</keyword>
<feature type="chain" id="PRO_5013715585" description="Peptidase S1 domain-containing protein" evidence="2">
    <location>
        <begin position="23"/>
        <end position="442"/>
    </location>
</feature>
<evidence type="ECO:0000256" key="2">
    <source>
        <dbReference type="SAM" id="SignalP"/>
    </source>
</evidence>
<dbReference type="PANTHER" id="PTHR43019:SF23">
    <property type="entry name" value="PROTEASE DO-LIKE 5, CHLOROPLASTIC"/>
    <property type="match status" value="1"/>
</dbReference>
<accession>A0A2H0UB81</accession>
<dbReference type="SUPFAM" id="SSF50494">
    <property type="entry name" value="Trypsin-like serine proteases"/>
    <property type="match status" value="1"/>
</dbReference>
<gene>
    <name evidence="3" type="ORF">COU18_03325</name>
</gene>
<evidence type="ECO:0000313" key="4">
    <source>
        <dbReference type="Proteomes" id="UP000231192"/>
    </source>
</evidence>
<name>A0A2H0UB81_9BACT</name>
<feature type="compositionally biased region" description="Polar residues" evidence="1">
    <location>
        <begin position="394"/>
        <end position="407"/>
    </location>
</feature>
<evidence type="ECO:0000256" key="1">
    <source>
        <dbReference type="SAM" id="MobiDB-lite"/>
    </source>
</evidence>
<feature type="signal peptide" evidence="2">
    <location>
        <begin position="1"/>
        <end position="22"/>
    </location>
</feature>
<dbReference type="Proteomes" id="UP000231192">
    <property type="component" value="Unassembled WGS sequence"/>
</dbReference>
<dbReference type="PANTHER" id="PTHR43019">
    <property type="entry name" value="SERINE ENDOPROTEASE DEGS"/>
    <property type="match status" value="1"/>
</dbReference>
<dbReference type="InterPro" id="IPR009003">
    <property type="entry name" value="Peptidase_S1_PA"/>
</dbReference>
<dbReference type="EMBL" id="PFBK01000008">
    <property type="protein sequence ID" value="PIR83683.1"/>
    <property type="molecule type" value="Genomic_DNA"/>
</dbReference>
<evidence type="ECO:0000313" key="3">
    <source>
        <dbReference type="EMBL" id="PIR83683.1"/>
    </source>
</evidence>
<dbReference type="AlphaFoldDB" id="A0A2H0UB81"/>
<sequence length="442" mass="48289">MRRIRVTLIGFALLLAPLHVLAVSFDQEVLRATLQIQIYDNYLGQTVSSGTGIAFGMDVLTNYHVIKTALADPQRYIVLGCLTYALNTEPDCKHQLSLFPVPFGKSTDTKYDRLWDLALLHLDKVRVGNEWKSYMELPITEFGLSAVNISAYTTDYEALRTGDTVYSIGYPDYGNGKSVQVDGVVKGFVYARGQPLAVSDFAISYGNSGGPVFNSSGELVGVTVACVPDQHEKCIQGLFIPLPTLHWWYTDLTGAEIFTWEGKSSYSSIPGKTLSAALCMLRSNAHYDPSISTDSCTCNAGWSKSISGGDCDIKVGIEQAQAVPPQAQPPRWNNDLRCQAARGEHGVWTGTLGKDGSAICDCSDGYQYDGRICVPKSRDVDGEREPLARPVSEKLSQNPSQEPVSSVNVYDTTRTVSPATATATAPTKKRGFWSWLFGLFGR</sequence>
<reference evidence="4" key="1">
    <citation type="submission" date="2017-09" db="EMBL/GenBank/DDBJ databases">
        <title>Depth-based differentiation of microbial function through sediment-hosted aquifers and enrichment of novel symbionts in the deep terrestrial subsurface.</title>
        <authorList>
            <person name="Probst A.J."/>
            <person name="Ladd B."/>
            <person name="Jarett J.K."/>
            <person name="Geller-Mcgrath D.E."/>
            <person name="Sieber C.M.K."/>
            <person name="Emerson J.B."/>
            <person name="Anantharaman K."/>
            <person name="Thomas B.C."/>
            <person name="Malmstrom R."/>
            <person name="Stieglmeier M."/>
            <person name="Klingl A."/>
            <person name="Woyke T."/>
            <person name="Ryan C.M."/>
            <person name="Banfield J.F."/>
        </authorList>
    </citation>
    <scope>NUCLEOTIDE SEQUENCE [LARGE SCALE GENOMIC DNA]</scope>
</reference>
<evidence type="ECO:0008006" key="5">
    <source>
        <dbReference type="Google" id="ProtNLM"/>
    </source>
</evidence>
<dbReference type="Gene3D" id="2.40.10.120">
    <property type="match status" value="1"/>
</dbReference>
<feature type="region of interest" description="Disordered" evidence="1">
    <location>
        <begin position="379"/>
        <end position="407"/>
    </location>
</feature>
<protein>
    <recommendedName>
        <fullName evidence="5">Peptidase S1 domain-containing protein</fullName>
    </recommendedName>
</protein>
<dbReference type="Pfam" id="PF13365">
    <property type="entry name" value="Trypsin_2"/>
    <property type="match status" value="1"/>
</dbReference>